<dbReference type="EMBL" id="PUHQ01000004">
    <property type="protein sequence ID" value="KAG0666624.1"/>
    <property type="molecule type" value="Genomic_DNA"/>
</dbReference>
<dbReference type="InterPro" id="IPR001763">
    <property type="entry name" value="Rhodanese-like_dom"/>
</dbReference>
<dbReference type="GO" id="GO:0005634">
    <property type="term" value="C:nucleus"/>
    <property type="evidence" value="ECO:0007669"/>
    <property type="project" value="TreeGrafter"/>
</dbReference>
<dbReference type="Gene3D" id="3.40.250.10">
    <property type="entry name" value="Rhodanese-like domain"/>
    <property type="match status" value="1"/>
</dbReference>
<dbReference type="GO" id="GO:0004725">
    <property type="term" value="F:protein tyrosine phosphatase activity"/>
    <property type="evidence" value="ECO:0007669"/>
    <property type="project" value="UniProtKB-EC"/>
</dbReference>
<evidence type="ECO:0000259" key="11">
    <source>
        <dbReference type="PROSITE" id="PS50206"/>
    </source>
</evidence>
<organism evidence="12 13">
    <name type="scientific">Rhodotorula mucilaginosa</name>
    <name type="common">Yeast</name>
    <name type="synonym">Rhodotorula rubra</name>
    <dbReference type="NCBI Taxonomy" id="5537"/>
    <lineage>
        <taxon>Eukaryota</taxon>
        <taxon>Fungi</taxon>
        <taxon>Dikarya</taxon>
        <taxon>Basidiomycota</taxon>
        <taxon>Pucciniomycotina</taxon>
        <taxon>Microbotryomycetes</taxon>
        <taxon>Sporidiobolales</taxon>
        <taxon>Sporidiobolaceae</taxon>
        <taxon>Rhodotorula</taxon>
    </lineage>
</organism>
<feature type="compositionally biased region" description="Polar residues" evidence="10">
    <location>
        <begin position="152"/>
        <end position="165"/>
    </location>
</feature>
<proteinExistence type="inferred from homology"/>
<keyword evidence="5" id="KW-0378">Hydrolase</keyword>
<evidence type="ECO:0000256" key="1">
    <source>
        <dbReference type="ARBA" id="ARBA00011065"/>
    </source>
</evidence>
<dbReference type="InterPro" id="IPR000751">
    <property type="entry name" value="MPI_Phosphatase"/>
</dbReference>
<dbReference type="SMART" id="SM00450">
    <property type="entry name" value="RHOD"/>
    <property type="match status" value="1"/>
</dbReference>
<comment type="similarity">
    <text evidence="1">Belongs to the MPI phosphatase family.</text>
</comment>
<evidence type="ECO:0000256" key="5">
    <source>
        <dbReference type="ARBA" id="ARBA00022801"/>
    </source>
</evidence>
<dbReference type="OrthoDB" id="26523at2759"/>
<feature type="compositionally biased region" description="Basic and acidic residues" evidence="10">
    <location>
        <begin position="370"/>
        <end position="381"/>
    </location>
</feature>
<evidence type="ECO:0000256" key="3">
    <source>
        <dbReference type="ARBA" id="ARBA00022618"/>
    </source>
</evidence>
<dbReference type="InterPro" id="IPR036873">
    <property type="entry name" value="Rhodanese-like_dom_sf"/>
</dbReference>
<evidence type="ECO:0000256" key="9">
    <source>
        <dbReference type="ARBA" id="ARBA00067190"/>
    </source>
</evidence>
<dbReference type="SUPFAM" id="SSF52821">
    <property type="entry name" value="Rhodanese/Cell cycle control phosphatase"/>
    <property type="match status" value="1"/>
</dbReference>
<feature type="compositionally biased region" description="Low complexity" evidence="10">
    <location>
        <begin position="254"/>
        <end position="271"/>
    </location>
</feature>
<keyword evidence="3 12" id="KW-0132">Cell division</keyword>
<gene>
    <name evidence="12" type="primary">CDC25</name>
    <name evidence="12" type="ORF">C6P46_004290</name>
</gene>
<dbReference type="PANTHER" id="PTHR10828:SF17">
    <property type="entry name" value="PROTEIN-TYROSINE-PHOSPHATASE"/>
    <property type="match status" value="1"/>
</dbReference>
<comment type="catalytic activity">
    <reaction evidence="8">
        <text>O-phospho-L-tyrosyl-[protein] + H2O = L-tyrosyl-[protein] + phosphate</text>
        <dbReference type="Rhea" id="RHEA:10684"/>
        <dbReference type="Rhea" id="RHEA-COMP:10136"/>
        <dbReference type="Rhea" id="RHEA-COMP:20101"/>
        <dbReference type="ChEBI" id="CHEBI:15377"/>
        <dbReference type="ChEBI" id="CHEBI:43474"/>
        <dbReference type="ChEBI" id="CHEBI:46858"/>
        <dbReference type="ChEBI" id="CHEBI:61978"/>
        <dbReference type="EC" id="3.1.3.48"/>
    </reaction>
</comment>
<evidence type="ECO:0000256" key="7">
    <source>
        <dbReference type="ARBA" id="ARBA00023306"/>
    </source>
</evidence>
<comment type="caution">
    <text evidence="12">The sequence shown here is derived from an EMBL/GenBank/DDBJ whole genome shotgun (WGS) entry which is preliminary data.</text>
</comment>
<keyword evidence="6" id="KW-0904">Protein phosphatase</keyword>
<feature type="compositionally biased region" description="Low complexity" evidence="10">
    <location>
        <begin position="39"/>
        <end position="55"/>
    </location>
</feature>
<dbReference type="GO" id="GO:0051301">
    <property type="term" value="P:cell division"/>
    <property type="evidence" value="ECO:0007669"/>
    <property type="project" value="UniProtKB-KW"/>
</dbReference>
<evidence type="ECO:0000313" key="12">
    <source>
        <dbReference type="EMBL" id="KAG0666624.1"/>
    </source>
</evidence>
<feature type="compositionally biased region" description="Polar residues" evidence="10">
    <location>
        <begin position="274"/>
        <end position="285"/>
    </location>
</feature>
<reference evidence="12 13" key="1">
    <citation type="submission" date="2020-11" db="EMBL/GenBank/DDBJ databases">
        <title>Kefir isolates.</title>
        <authorList>
            <person name="Marcisauskas S."/>
            <person name="Kim Y."/>
            <person name="Blasche S."/>
        </authorList>
    </citation>
    <scope>NUCLEOTIDE SEQUENCE [LARGE SCALE GENOMIC DNA]</scope>
    <source>
        <strain evidence="12 13">KR</strain>
    </source>
</reference>
<dbReference type="Pfam" id="PF00581">
    <property type="entry name" value="Rhodanese"/>
    <property type="match status" value="1"/>
</dbReference>
<feature type="compositionally biased region" description="Low complexity" evidence="10">
    <location>
        <begin position="408"/>
        <end position="419"/>
    </location>
</feature>
<evidence type="ECO:0000256" key="8">
    <source>
        <dbReference type="ARBA" id="ARBA00051722"/>
    </source>
</evidence>
<dbReference type="GO" id="GO:0110032">
    <property type="term" value="P:positive regulation of G2/MI transition of meiotic cell cycle"/>
    <property type="evidence" value="ECO:0007669"/>
    <property type="project" value="TreeGrafter"/>
</dbReference>
<keyword evidence="7" id="KW-0131">Cell cycle</keyword>
<keyword evidence="13" id="KW-1185">Reference proteome</keyword>
<evidence type="ECO:0000256" key="10">
    <source>
        <dbReference type="SAM" id="MobiDB-lite"/>
    </source>
</evidence>
<dbReference type="PRINTS" id="PR00716">
    <property type="entry name" value="MPIPHPHTASE"/>
</dbReference>
<sequence length="940" mass="98609">MFSSSPQSAAHALRPPHGLSGARLEVPSSPTLAYHDGEISPSFDASFASSMSISSQERQQPTPLPAHVRSHKGSLPSSPVVAMDISPAPAPVAGPSASASSRGMLRAPAPRPPLFARPHSQPVVSTDSLSIDPAAPVCAPSNNGHPFLKSLFNAQKSAPPDQTTFAPVGPLSVSRPASPTAGGSASRSSLDAPSTKTTRLLPLRPSLNHYATVPPSESDKLRPPFAKTAFEYRANSDGLDGQAVVPPPRRLDISARSVSQGSTSGSTSRGALQPSWSKPQRQTAPAGQLAPPQIAPVKRHSDPMLPKARQAPESSPFRMEVDGESPAPGLRSPIALRPPGQHRSVSDSAASPSANRLLVADDVDSSPGSEGDRSGASDRLADMFGCSPGDHLSPIPQSRKRVLEQENSPTPAAASPTASILGTLGGPTRRPFEKSATTTSLGALRVRRQRSAVGLNSRPVLTAFESIAPPATAAVESFSMFNTAKRQATQALDGKPAPAPPLLRPSRRSNSVADSSFLGSSSSGSSSSGSGGPKFRDSMPGVLGTRDTNIPNESPRHLGPRTSISAMDPNYLCANSAARKAAAGLSPEAGSPIAGFRQQEAKGKALPCHGVKEDGLMRISPKTLHELQSGMYREGIKEFLIIDCRFDYEYEGGHIQGAINLSELADIEGRLLNGPSPPEPSTSETPGPEGKTVLIFHCEFSAKRAPTSAKHLRNQDRLRNVAAYPNIYYPEVYILKGGYEAFYRSYPERCVGGYVVMDNPDHCVKRSLNLNKFRDQKRQFNRASSFTFGQAQHASMMLRTAEATGAAAAANGYGRSRRPVSSSAYSQKPLELPGFEFPIASKKSSLAAAPRDGNLTAVTPSAVAASTAGLSITEEDHEGDSSFGTNGSSPGGPAGGSPCPPSSKMGTRPSLKLGSGGTALFQRKGLERAATSSVLTFSRR</sequence>
<accession>A0A9P6WAA7</accession>
<evidence type="ECO:0000256" key="2">
    <source>
        <dbReference type="ARBA" id="ARBA00013064"/>
    </source>
</evidence>
<feature type="region of interest" description="Disordered" evidence="10">
    <location>
        <begin position="142"/>
        <end position="438"/>
    </location>
</feature>
<dbReference type="GO" id="GO:0000086">
    <property type="term" value="P:G2/M transition of mitotic cell cycle"/>
    <property type="evidence" value="ECO:0007669"/>
    <property type="project" value="TreeGrafter"/>
</dbReference>
<dbReference type="GO" id="GO:0005737">
    <property type="term" value="C:cytoplasm"/>
    <property type="evidence" value="ECO:0007669"/>
    <property type="project" value="TreeGrafter"/>
</dbReference>
<name>A0A9P6WAA7_RHOMI</name>
<dbReference type="GO" id="GO:0010971">
    <property type="term" value="P:positive regulation of G2/M transition of mitotic cell cycle"/>
    <property type="evidence" value="ECO:0007669"/>
    <property type="project" value="TreeGrafter"/>
</dbReference>
<dbReference type="PROSITE" id="PS50206">
    <property type="entry name" value="RHODANESE_3"/>
    <property type="match status" value="1"/>
</dbReference>
<evidence type="ECO:0000313" key="13">
    <source>
        <dbReference type="Proteomes" id="UP000777482"/>
    </source>
</evidence>
<dbReference type="PANTHER" id="PTHR10828">
    <property type="entry name" value="M-PHASE INDUCER PHOSPHATASE DUAL SPECIFICITY PHOSPHATASE CDC25"/>
    <property type="match status" value="1"/>
</dbReference>
<feature type="domain" description="Rhodanese" evidence="11">
    <location>
        <begin position="635"/>
        <end position="751"/>
    </location>
</feature>
<feature type="compositionally biased region" description="Low complexity" evidence="10">
    <location>
        <begin position="91"/>
        <end position="108"/>
    </location>
</feature>
<protein>
    <recommendedName>
        <fullName evidence="9">M-phase inducer phosphatase</fullName>
        <ecNumber evidence="2">3.1.3.48</ecNumber>
    </recommendedName>
</protein>
<feature type="compositionally biased region" description="Low complexity" evidence="10">
    <location>
        <begin position="515"/>
        <end position="528"/>
    </location>
</feature>
<evidence type="ECO:0000256" key="4">
    <source>
        <dbReference type="ARBA" id="ARBA00022776"/>
    </source>
</evidence>
<evidence type="ECO:0000256" key="6">
    <source>
        <dbReference type="ARBA" id="ARBA00022912"/>
    </source>
</evidence>
<dbReference type="FunFam" id="3.40.250.10:FF:000021">
    <property type="entry name" value="M-phase inducer phosphatase cdc-25.2"/>
    <property type="match status" value="1"/>
</dbReference>
<dbReference type="CDD" id="cd01530">
    <property type="entry name" value="Cdc25"/>
    <property type="match status" value="1"/>
</dbReference>
<dbReference type="EC" id="3.1.3.48" evidence="2"/>
<dbReference type="Proteomes" id="UP000777482">
    <property type="component" value="Unassembled WGS sequence"/>
</dbReference>
<feature type="region of interest" description="Disordered" evidence="10">
    <location>
        <begin position="875"/>
        <end position="925"/>
    </location>
</feature>
<keyword evidence="4" id="KW-0498">Mitosis</keyword>
<feature type="compositionally biased region" description="Polar residues" evidence="10">
    <location>
        <begin position="175"/>
        <end position="198"/>
    </location>
</feature>
<feature type="region of interest" description="Disordered" evidence="10">
    <location>
        <begin position="1"/>
        <end position="128"/>
    </location>
</feature>
<feature type="region of interest" description="Disordered" evidence="10">
    <location>
        <begin position="487"/>
        <end position="563"/>
    </location>
</feature>
<dbReference type="AlphaFoldDB" id="A0A9P6WAA7"/>